<accession>A0AAQ3QI92</accession>
<dbReference type="GO" id="GO:0046872">
    <property type="term" value="F:metal ion binding"/>
    <property type="evidence" value="ECO:0007669"/>
    <property type="project" value="UniProtKB-UniRule"/>
</dbReference>
<comment type="function">
    <text evidence="16">Removal of H(2)O(2), oxidation of toxic reductants, biosynthesis and degradation of lignin, suberization, auxin catabolism, response to environmental stresses such as wounding, pathogen attack and oxidative stress.</text>
</comment>
<evidence type="ECO:0000256" key="2">
    <source>
        <dbReference type="ARBA" id="ARBA00006873"/>
    </source>
</evidence>
<dbReference type="Pfam" id="PF00141">
    <property type="entry name" value="peroxidase"/>
    <property type="match status" value="1"/>
</dbReference>
<feature type="disulfide bond" evidence="15">
    <location>
        <begin position="121"/>
        <end position="326"/>
    </location>
</feature>
<evidence type="ECO:0000256" key="9">
    <source>
        <dbReference type="ARBA" id="ARBA00023004"/>
    </source>
</evidence>
<keyword evidence="6 14" id="KW-0479">Metal-binding</keyword>
<keyword evidence="8 16" id="KW-0560">Oxidoreductase</keyword>
<feature type="binding site" description="axial binding residue" evidence="14">
    <location>
        <position position="193"/>
    </location>
    <ligand>
        <name>heme b</name>
        <dbReference type="ChEBI" id="CHEBI:60344"/>
    </ligand>
    <ligandPart>
        <name>Fe</name>
        <dbReference type="ChEBI" id="CHEBI:18248"/>
    </ligandPart>
</feature>
<dbReference type="GO" id="GO:0042744">
    <property type="term" value="P:hydrogen peroxide catabolic process"/>
    <property type="evidence" value="ECO:0007669"/>
    <property type="project" value="UniProtKB-KW"/>
</dbReference>
<feature type="binding site" evidence="14">
    <location>
        <position position="258"/>
    </location>
    <ligand>
        <name>Ca(2+)</name>
        <dbReference type="ChEBI" id="CHEBI:29108"/>
        <label>2</label>
    </ligand>
</feature>
<dbReference type="Proteomes" id="UP001327560">
    <property type="component" value="Chromosome 6"/>
</dbReference>
<keyword evidence="7 14" id="KW-0106">Calcium</keyword>
<dbReference type="PROSITE" id="PS00435">
    <property type="entry name" value="PEROXIDASE_1"/>
    <property type="match status" value="1"/>
</dbReference>
<feature type="binding site" evidence="14">
    <location>
        <position position="250"/>
    </location>
    <ligand>
        <name>Ca(2+)</name>
        <dbReference type="ChEBI" id="CHEBI:29108"/>
        <label>2</label>
    </ligand>
</feature>
<dbReference type="InterPro" id="IPR010255">
    <property type="entry name" value="Haem_peroxidase_sf"/>
</dbReference>
<evidence type="ECO:0000256" key="15">
    <source>
        <dbReference type="PIRSR" id="PIRSR600823-5"/>
    </source>
</evidence>
<dbReference type="FunFam" id="1.10.520.10:FF:000028">
    <property type="entry name" value="Peroxidase"/>
    <property type="match status" value="1"/>
</dbReference>
<keyword evidence="5 16" id="KW-0349">Heme</keyword>
<feature type="binding site" evidence="14">
    <location>
        <position position="77"/>
    </location>
    <ligand>
        <name>Ca(2+)</name>
        <dbReference type="ChEBI" id="CHEBI:29108"/>
        <label>1</label>
    </ligand>
</feature>
<dbReference type="SUPFAM" id="SSF48113">
    <property type="entry name" value="Heme-dependent peroxidases"/>
    <property type="match status" value="1"/>
</dbReference>
<organism evidence="18 19">
    <name type="scientific">Canna indica</name>
    <name type="common">Indian-shot</name>
    <dbReference type="NCBI Taxonomy" id="4628"/>
    <lineage>
        <taxon>Eukaryota</taxon>
        <taxon>Viridiplantae</taxon>
        <taxon>Streptophyta</taxon>
        <taxon>Embryophyta</taxon>
        <taxon>Tracheophyta</taxon>
        <taxon>Spermatophyta</taxon>
        <taxon>Magnoliopsida</taxon>
        <taxon>Liliopsida</taxon>
        <taxon>Zingiberales</taxon>
        <taxon>Cannaceae</taxon>
        <taxon>Canna</taxon>
    </lineage>
</organism>
<dbReference type="PANTHER" id="PTHR31517:SF84">
    <property type="entry name" value="PEROXIDASE"/>
    <property type="match status" value="1"/>
</dbReference>
<dbReference type="Gene3D" id="1.10.520.10">
    <property type="match status" value="1"/>
</dbReference>
<keyword evidence="10 15" id="KW-1015">Disulfide bond</keyword>
<dbReference type="PRINTS" id="PR00461">
    <property type="entry name" value="PLPEROXIDASE"/>
</dbReference>
<evidence type="ECO:0000256" key="3">
    <source>
        <dbReference type="ARBA" id="ARBA00012313"/>
    </source>
</evidence>
<keyword evidence="12 16" id="KW-0376">Hydrogen peroxide</keyword>
<name>A0AAQ3QI92_9LILI</name>
<dbReference type="InterPro" id="IPR019793">
    <property type="entry name" value="Peroxidases_heam-ligand_BS"/>
</dbReference>
<dbReference type="PANTHER" id="PTHR31517">
    <property type="match status" value="1"/>
</dbReference>
<evidence type="ECO:0000256" key="12">
    <source>
        <dbReference type="ARBA" id="ARBA00023324"/>
    </source>
</evidence>
<feature type="domain" description="Plant heme peroxidase family profile" evidence="17">
    <location>
        <begin position="73"/>
        <end position="330"/>
    </location>
</feature>
<dbReference type="InterPro" id="IPR033905">
    <property type="entry name" value="Secretory_peroxidase"/>
</dbReference>
<feature type="binding site" evidence="14">
    <location>
        <position position="89"/>
    </location>
    <ligand>
        <name>Ca(2+)</name>
        <dbReference type="ChEBI" id="CHEBI:29108"/>
        <label>1</label>
    </ligand>
</feature>
<keyword evidence="11" id="KW-0325">Glycoprotein</keyword>
<comment type="cofactor">
    <cofactor evidence="14 16">
        <name>Ca(2+)</name>
        <dbReference type="ChEBI" id="CHEBI:29108"/>
    </cofactor>
    <text evidence="14 16">Binds 2 calcium ions per subunit.</text>
</comment>
<evidence type="ECO:0000256" key="8">
    <source>
        <dbReference type="ARBA" id="ARBA00023002"/>
    </source>
</evidence>
<dbReference type="InterPro" id="IPR000823">
    <property type="entry name" value="Peroxidase_pln"/>
</dbReference>
<feature type="binding site" evidence="14">
    <location>
        <position position="253"/>
    </location>
    <ligand>
        <name>Ca(2+)</name>
        <dbReference type="ChEBI" id="CHEBI:29108"/>
        <label>2</label>
    </ligand>
</feature>
<feature type="binding site" evidence="14">
    <location>
        <position position="75"/>
    </location>
    <ligand>
        <name>Ca(2+)</name>
        <dbReference type="ChEBI" id="CHEBI:29108"/>
        <label>1</label>
    </ligand>
</feature>
<protein>
    <recommendedName>
        <fullName evidence="3 16">Peroxidase</fullName>
        <ecNumber evidence="3 16">1.11.1.7</ecNumber>
    </recommendedName>
</protein>
<evidence type="ECO:0000256" key="1">
    <source>
        <dbReference type="ARBA" id="ARBA00000189"/>
    </source>
</evidence>
<sequence>MIQAKQQHYFLPELYCKRAKERYHGSHVPCLLDSFHGHASSYSIDFVALSPGRLLQGDMPLRRGNRAPNCSIGCDASVLLDSTQWSQAEKESLANKRLRGYEVIYAAKGALEARCPGTVSCADVIAFAARDATYFAGGIDYAVPAGRRDGTVSLASDIRGNIPPPNATAADSWSIFANKGLSLDEMVTLIGAHSIGRSSCPSFAWRLYNFAPGLPQDPSLDPGFAAYLKSRCPPSTVDVNSTDPTTVWLDGVTPKKLDNQYYKNLLEHKGVLFSDQTLQTSPMTAGLVSFDADQGEAWAEKFGMAMMKMSSIDVLTGSQGEIRKICWVPNH</sequence>
<dbReference type="EMBL" id="CP136895">
    <property type="protein sequence ID" value="WOL10243.1"/>
    <property type="molecule type" value="Genomic_DNA"/>
</dbReference>
<evidence type="ECO:0000256" key="11">
    <source>
        <dbReference type="ARBA" id="ARBA00023180"/>
    </source>
</evidence>
<evidence type="ECO:0000259" key="17">
    <source>
        <dbReference type="PROSITE" id="PS50873"/>
    </source>
</evidence>
<dbReference type="InterPro" id="IPR002016">
    <property type="entry name" value="Haem_peroxidase"/>
</dbReference>
<dbReference type="Gene3D" id="1.10.420.10">
    <property type="entry name" value="Peroxidase, domain 2"/>
    <property type="match status" value="1"/>
</dbReference>
<comment type="cofactor">
    <cofactor evidence="14 16">
        <name>heme b</name>
        <dbReference type="ChEBI" id="CHEBI:60344"/>
    </cofactor>
    <text evidence="14 16">Binds 1 heme b (iron(II)-protoporphyrin IX) group per subunit.</text>
</comment>
<comment type="similarity">
    <text evidence="2">Belongs to the peroxidase family. Ascorbate peroxidase subfamily.</text>
</comment>
<evidence type="ECO:0000256" key="10">
    <source>
        <dbReference type="ARBA" id="ARBA00023157"/>
    </source>
</evidence>
<dbReference type="CDD" id="cd00693">
    <property type="entry name" value="secretory_peroxidase"/>
    <property type="match status" value="1"/>
</dbReference>
<dbReference type="PRINTS" id="PR00458">
    <property type="entry name" value="PEROXIDASE"/>
</dbReference>
<evidence type="ECO:0000313" key="19">
    <source>
        <dbReference type="Proteomes" id="UP001327560"/>
    </source>
</evidence>
<dbReference type="FunFam" id="1.10.420.10:FF:000006">
    <property type="entry name" value="Peroxidase"/>
    <property type="match status" value="1"/>
</dbReference>
<dbReference type="EC" id="1.11.1.7" evidence="3 16"/>
<feature type="binding site" evidence="14">
    <location>
        <position position="73"/>
    </location>
    <ligand>
        <name>Ca(2+)</name>
        <dbReference type="ChEBI" id="CHEBI:29108"/>
        <label>1</label>
    </ligand>
</feature>
<keyword evidence="16" id="KW-0964">Secreted</keyword>
<evidence type="ECO:0000256" key="16">
    <source>
        <dbReference type="RuleBase" id="RU362060"/>
    </source>
</evidence>
<comment type="similarity">
    <text evidence="16">Belongs to the peroxidase family. Classical plant (class III) peroxidase subfamily.</text>
</comment>
<comment type="catalytic activity">
    <reaction evidence="1 16">
        <text>2 a phenolic donor + H2O2 = 2 a phenolic radical donor + 2 H2O</text>
        <dbReference type="Rhea" id="RHEA:56136"/>
        <dbReference type="ChEBI" id="CHEBI:15377"/>
        <dbReference type="ChEBI" id="CHEBI:16240"/>
        <dbReference type="ChEBI" id="CHEBI:139520"/>
        <dbReference type="ChEBI" id="CHEBI:139521"/>
        <dbReference type="EC" id="1.11.1.7"/>
    </reaction>
</comment>
<evidence type="ECO:0000256" key="5">
    <source>
        <dbReference type="ARBA" id="ARBA00022617"/>
    </source>
</evidence>
<dbReference type="GO" id="GO:0005576">
    <property type="term" value="C:extracellular region"/>
    <property type="evidence" value="ECO:0007669"/>
    <property type="project" value="UniProtKB-SubCell"/>
</dbReference>
<dbReference type="GO" id="GO:0006979">
    <property type="term" value="P:response to oxidative stress"/>
    <property type="evidence" value="ECO:0007669"/>
    <property type="project" value="UniProtKB-UniRule"/>
</dbReference>
<dbReference type="GO" id="GO:0140825">
    <property type="term" value="F:lactoperoxidase activity"/>
    <property type="evidence" value="ECO:0007669"/>
    <property type="project" value="UniProtKB-EC"/>
</dbReference>
<proteinExistence type="inferred from homology"/>
<evidence type="ECO:0000313" key="18">
    <source>
        <dbReference type="EMBL" id="WOL10243.1"/>
    </source>
</evidence>
<dbReference type="PROSITE" id="PS50873">
    <property type="entry name" value="PEROXIDASE_4"/>
    <property type="match status" value="1"/>
</dbReference>
<dbReference type="GO" id="GO:0020037">
    <property type="term" value="F:heme binding"/>
    <property type="evidence" value="ECO:0007669"/>
    <property type="project" value="UniProtKB-UniRule"/>
</dbReference>
<evidence type="ECO:0000256" key="13">
    <source>
        <dbReference type="PIRSR" id="PIRSR600823-2"/>
    </source>
</evidence>
<evidence type="ECO:0000256" key="4">
    <source>
        <dbReference type="ARBA" id="ARBA00022559"/>
    </source>
</evidence>
<dbReference type="AlphaFoldDB" id="A0AAQ3QI92"/>
<feature type="disulfide bond" evidence="15">
    <location>
        <begin position="200"/>
        <end position="232"/>
    </location>
</feature>
<evidence type="ECO:0000256" key="7">
    <source>
        <dbReference type="ARBA" id="ARBA00022837"/>
    </source>
</evidence>
<feature type="binding site" evidence="13">
    <location>
        <position position="163"/>
    </location>
    <ligand>
        <name>substrate</name>
    </ligand>
</feature>
<keyword evidence="9 14" id="KW-0408">Iron</keyword>
<comment type="subcellular location">
    <subcellularLocation>
        <location evidence="16">Secreted</location>
    </subcellularLocation>
</comment>
<keyword evidence="4 16" id="KW-0575">Peroxidase</keyword>
<gene>
    <name evidence="18" type="ORF">Cni_G18997</name>
</gene>
<reference evidence="18 19" key="1">
    <citation type="submission" date="2023-10" db="EMBL/GenBank/DDBJ databases">
        <title>Chromosome-scale genome assembly provides insights into flower coloration mechanisms of Canna indica.</title>
        <authorList>
            <person name="Li C."/>
        </authorList>
    </citation>
    <scope>NUCLEOTIDE SEQUENCE [LARGE SCALE GENOMIC DNA]</scope>
    <source>
        <tissue evidence="18">Flower</tissue>
    </source>
</reference>
<keyword evidence="19" id="KW-1185">Reference proteome</keyword>
<evidence type="ECO:0000256" key="6">
    <source>
        <dbReference type="ARBA" id="ARBA00022723"/>
    </source>
</evidence>
<evidence type="ECO:0000256" key="14">
    <source>
        <dbReference type="PIRSR" id="PIRSR600823-3"/>
    </source>
</evidence>